<dbReference type="HOGENOM" id="CLU_456304_0_0_1"/>
<feature type="compositionally biased region" description="Polar residues" evidence="1">
    <location>
        <begin position="1"/>
        <end position="14"/>
    </location>
</feature>
<sequence length="598" mass="65048">MPPTHSADSNPSYERSNDESLHLAHYSRSPHQLTSGVASDYRQHSCNAVALPQITGASTQYPASLYPGQTQSTYQSSPASPAALGYFPPLNFSFTLPQIPSPHPVPFQITVQPSFGVGNVPQLNISINLPQIPSAVPHSSFPTWPGQLQIQNQSPSEPALGNVLQSTDQNRLDQIPSGSSLRSASTSVYPGQTHSTVSQSFNTAFGNGQQLYDYSVPTQVPHSVQEQQYTSQRLEGGLVSTSEICTSCEVPFVLQNDLRMNQCIVLAMGSGQSQTTKLPSLMSVSGSSTLSSRLGFTNETDYLSPNDSGSRLSPVYSGQHQSTYQPSADPAFCREQMDDHSTLYQAQGAGIEHSSHAPQELNNDMGLASEVYPFHPTPSYPEESQSTYTSSVKRLSDYPFESSVSEMSNSALGSVNQDDSFSPNYLWSHSCEGFNILAEPAFQQGTSPRDMTSSLKRAADEIYPSWDILCQSATALSFEGAPRPCKRLKEADIGFTSCVPEEWMQSLAATPDDRDPHNPESFPNNGCRISHDQRMDLPGQSERSIDRFETQTGTSVLHGARNFRISGNPTFTNIGVNQVTNHSGPHGTPLRLLSTIIH</sequence>
<evidence type="ECO:0000313" key="2">
    <source>
        <dbReference type="EMBL" id="KIL58008.1"/>
    </source>
</evidence>
<evidence type="ECO:0000313" key="3">
    <source>
        <dbReference type="Proteomes" id="UP000054549"/>
    </source>
</evidence>
<name>A0A0C2WP68_AMAMK</name>
<dbReference type="EMBL" id="KN818350">
    <property type="protein sequence ID" value="KIL58008.1"/>
    <property type="molecule type" value="Genomic_DNA"/>
</dbReference>
<feature type="region of interest" description="Disordered" evidence="1">
    <location>
        <begin position="298"/>
        <end position="327"/>
    </location>
</feature>
<feature type="region of interest" description="Disordered" evidence="1">
    <location>
        <begin position="1"/>
        <end position="20"/>
    </location>
</feature>
<organism evidence="2 3">
    <name type="scientific">Amanita muscaria (strain Koide BX008)</name>
    <dbReference type="NCBI Taxonomy" id="946122"/>
    <lineage>
        <taxon>Eukaryota</taxon>
        <taxon>Fungi</taxon>
        <taxon>Dikarya</taxon>
        <taxon>Basidiomycota</taxon>
        <taxon>Agaricomycotina</taxon>
        <taxon>Agaricomycetes</taxon>
        <taxon>Agaricomycetidae</taxon>
        <taxon>Agaricales</taxon>
        <taxon>Pluteineae</taxon>
        <taxon>Amanitaceae</taxon>
        <taxon>Amanita</taxon>
    </lineage>
</organism>
<accession>A0A0C2WP68</accession>
<dbReference type="Proteomes" id="UP000054549">
    <property type="component" value="Unassembled WGS sequence"/>
</dbReference>
<keyword evidence="3" id="KW-1185">Reference proteome</keyword>
<dbReference type="InParanoid" id="A0A0C2WP68"/>
<reference evidence="2 3" key="1">
    <citation type="submission" date="2014-04" db="EMBL/GenBank/DDBJ databases">
        <title>Evolutionary Origins and Diversification of the Mycorrhizal Mutualists.</title>
        <authorList>
            <consortium name="DOE Joint Genome Institute"/>
            <consortium name="Mycorrhizal Genomics Consortium"/>
            <person name="Kohler A."/>
            <person name="Kuo A."/>
            <person name="Nagy L.G."/>
            <person name="Floudas D."/>
            <person name="Copeland A."/>
            <person name="Barry K.W."/>
            <person name="Cichocki N."/>
            <person name="Veneault-Fourrey C."/>
            <person name="LaButti K."/>
            <person name="Lindquist E.A."/>
            <person name="Lipzen A."/>
            <person name="Lundell T."/>
            <person name="Morin E."/>
            <person name="Murat C."/>
            <person name="Riley R."/>
            <person name="Ohm R."/>
            <person name="Sun H."/>
            <person name="Tunlid A."/>
            <person name="Henrissat B."/>
            <person name="Grigoriev I.V."/>
            <person name="Hibbett D.S."/>
            <person name="Martin F."/>
        </authorList>
    </citation>
    <scope>NUCLEOTIDE SEQUENCE [LARGE SCALE GENOMIC DNA]</scope>
    <source>
        <strain evidence="2 3">Koide BX008</strain>
    </source>
</reference>
<feature type="region of interest" description="Disordered" evidence="1">
    <location>
        <begin position="138"/>
        <end position="161"/>
    </location>
</feature>
<feature type="region of interest" description="Disordered" evidence="1">
    <location>
        <begin position="510"/>
        <end position="531"/>
    </location>
</feature>
<dbReference type="AlphaFoldDB" id="A0A0C2WP68"/>
<evidence type="ECO:0000256" key="1">
    <source>
        <dbReference type="SAM" id="MobiDB-lite"/>
    </source>
</evidence>
<feature type="compositionally biased region" description="Polar residues" evidence="1">
    <location>
        <begin position="298"/>
        <end position="326"/>
    </location>
</feature>
<proteinExistence type="predicted"/>
<gene>
    <name evidence="2" type="ORF">M378DRAFT_15868</name>
</gene>
<feature type="compositionally biased region" description="Polar residues" evidence="1">
    <location>
        <begin position="140"/>
        <end position="156"/>
    </location>
</feature>
<protein>
    <submittedName>
        <fullName evidence="2">Uncharacterized protein</fullName>
    </submittedName>
</protein>